<dbReference type="InterPro" id="IPR011604">
    <property type="entry name" value="PDDEXK-like_dom_sf"/>
</dbReference>
<sequence>MKIIDLIQDTDPWLKWRESGIGASDVLTIIGCNPDKTKFQLWCELVGLIERPDLSKNPHVQRGKRYEPVARRVFETASKDHFEPLCIEHPLYEPLHSSLDGYSQQSNTILEIKCPCESKFQEVLDKKRFSSSYRMYYTQVQYQMLCTDELCSDSVLFFYCTERASNNTMAFRIPANPDYQEWLRKEVLSFWNCVVSGKPPALDPQRDALLPEFVNDARFDKWEELTYELVVTLRERKKYEALAKKYAKEQSAIQEQIIGCFGDFKSGILAGVKVSVSTRKGNVDYKTLLEDLELLHGITVDVDEYRANSSSSIKVSVDKKRGEDLTESYLTEKLNAIVRSKPDNIVCSTINFNA</sequence>
<dbReference type="PANTHER" id="PTHR46609">
    <property type="entry name" value="EXONUCLEASE, PHAGE-TYPE/RECB, C-TERMINAL DOMAIN-CONTAINING PROTEIN"/>
    <property type="match status" value="1"/>
</dbReference>
<dbReference type="Gene3D" id="3.90.320.10">
    <property type="match status" value="1"/>
</dbReference>
<evidence type="ECO:0000313" key="3">
    <source>
        <dbReference type="Proteomes" id="UP000234420"/>
    </source>
</evidence>
<keyword evidence="3" id="KW-1185">Reference proteome</keyword>
<dbReference type="Pfam" id="PF09588">
    <property type="entry name" value="YqaJ"/>
    <property type="match status" value="1"/>
</dbReference>
<dbReference type="InterPro" id="IPR011335">
    <property type="entry name" value="Restrct_endonuc-II-like"/>
</dbReference>
<organism evidence="2 3">
    <name type="scientific">Photobacterium carnosum</name>
    <dbReference type="NCBI Taxonomy" id="2023717"/>
    <lineage>
        <taxon>Bacteria</taxon>
        <taxon>Pseudomonadati</taxon>
        <taxon>Pseudomonadota</taxon>
        <taxon>Gammaproteobacteria</taxon>
        <taxon>Vibrionales</taxon>
        <taxon>Vibrionaceae</taxon>
        <taxon>Photobacterium</taxon>
    </lineage>
</organism>
<dbReference type="AlphaFoldDB" id="A0A2N4UPP6"/>
<dbReference type="NCBIfam" id="TIGR03033">
    <property type="entry name" value="phage_rel_nuc"/>
    <property type="match status" value="1"/>
</dbReference>
<dbReference type="InterPro" id="IPR051703">
    <property type="entry name" value="NF-kappa-B_Signaling_Reg"/>
</dbReference>
<dbReference type="PANTHER" id="PTHR46609:SF6">
    <property type="entry name" value="EXONUCLEASE, PHAGE-TYPE_RECB, C-TERMINAL DOMAIN-CONTAINING PROTEIN-RELATED"/>
    <property type="match status" value="1"/>
</dbReference>
<feature type="domain" description="YqaJ viral recombinase" evidence="1">
    <location>
        <begin position="13"/>
        <end position="148"/>
    </location>
</feature>
<protein>
    <recommendedName>
        <fullName evidence="1">YqaJ viral recombinase domain-containing protein</fullName>
    </recommendedName>
</protein>
<reference evidence="2 3" key="1">
    <citation type="journal article" date="2018" name="Syst. Appl. Microbiol.">
        <title>Photobacterium carnosum sp. nov., isolated from spoiled modified atmosphere packaged poultry meat.</title>
        <authorList>
            <person name="Hilgarth M."/>
            <person name="Fuertes S."/>
            <person name="Ehrmann M."/>
            <person name="Vogel R.F."/>
        </authorList>
    </citation>
    <scope>NUCLEOTIDE SEQUENCE [LARGE SCALE GENOMIC DNA]</scope>
    <source>
        <strain evidence="2 3">TMW 2.2021</strain>
    </source>
</reference>
<gene>
    <name evidence="2" type="ORF">CIK00_15345</name>
</gene>
<evidence type="ECO:0000313" key="2">
    <source>
        <dbReference type="EMBL" id="PLC56989.1"/>
    </source>
</evidence>
<accession>A0A2N4UPP6</accession>
<dbReference type="Proteomes" id="UP000234420">
    <property type="component" value="Unassembled WGS sequence"/>
</dbReference>
<evidence type="ECO:0000259" key="1">
    <source>
        <dbReference type="Pfam" id="PF09588"/>
    </source>
</evidence>
<comment type="caution">
    <text evidence="2">The sequence shown here is derived from an EMBL/GenBank/DDBJ whole genome shotgun (WGS) entry which is preliminary data.</text>
</comment>
<proteinExistence type="predicted"/>
<dbReference type="InterPro" id="IPR019080">
    <property type="entry name" value="YqaJ_viral_recombinase"/>
</dbReference>
<dbReference type="SUPFAM" id="SSF52980">
    <property type="entry name" value="Restriction endonuclease-like"/>
    <property type="match status" value="1"/>
</dbReference>
<dbReference type="InterPro" id="IPR017482">
    <property type="entry name" value="Lambda-type_endonuclease"/>
</dbReference>
<dbReference type="EMBL" id="NPIB01000021">
    <property type="protein sequence ID" value="PLC56989.1"/>
    <property type="molecule type" value="Genomic_DNA"/>
</dbReference>
<name>A0A2N4UPP6_9GAMM</name>
<dbReference type="RefSeq" id="WP_065208007.1">
    <property type="nucleotide sequence ID" value="NZ_JABJXE010000011.1"/>
</dbReference>